<dbReference type="PANTHER" id="PTHR43173">
    <property type="entry name" value="ABC1 FAMILY PROTEIN"/>
    <property type="match status" value="1"/>
</dbReference>
<proteinExistence type="predicted"/>
<gene>
    <name evidence="2" type="ORF">LITE_LOCUS28958</name>
</gene>
<dbReference type="CDD" id="cd05121">
    <property type="entry name" value="ABC1_ADCK3-like"/>
    <property type="match status" value="1"/>
</dbReference>
<feature type="domain" description="ABC1 atypical kinase-like" evidence="1">
    <location>
        <begin position="121"/>
        <end position="351"/>
    </location>
</feature>
<protein>
    <recommendedName>
        <fullName evidence="1">ABC1 atypical kinase-like domain-containing protein</fullName>
    </recommendedName>
</protein>
<reference evidence="2" key="1">
    <citation type="submission" date="2022-08" db="EMBL/GenBank/DDBJ databases">
        <authorList>
            <person name="Gutierrez-Valencia J."/>
        </authorList>
    </citation>
    <scope>NUCLEOTIDE SEQUENCE</scope>
</reference>
<dbReference type="Pfam" id="PF03109">
    <property type="entry name" value="ABC1"/>
    <property type="match status" value="1"/>
</dbReference>
<keyword evidence="3" id="KW-1185">Reference proteome</keyword>
<dbReference type="InterPro" id="IPR051130">
    <property type="entry name" value="Mito_struct-func_regulator"/>
</dbReference>
<comment type="caution">
    <text evidence="2">The sequence shown here is derived from an EMBL/GenBank/DDBJ whole genome shotgun (WGS) entry which is preliminary data.</text>
</comment>
<dbReference type="SUPFAM" id="SSF56112">
    <property type="entry name" value="Protein kinase-like (PK-like)"/>
    <property type="match status" value="1"/>
</dbReference>
<dbReference type="EMBL" id="CAMGYJ010000007">
    <property type="protein sequence ID" value="CAI0446311.1"/>
    <property type="molecule type" value="Genomic_DNA"/>
</dbReference>
<dbReference type="AlphaFoldDB" id="A0AAV0MJK1"/>
<dbReference type="Proteomes" id="UP001154282">
    <property type="component" value="Unassembled WGS sequence"/>
</dbReference>
<dbReference type="PANTHER" id="PTHR43173:SF12">
    <property type="entry name" value="PROTEIN KINASE SUPERFAMILY PROTEIN"/>
    <property type="match status" value="1"/>
</dbReference>
<dbReference type="InterPro" id="IPR011009">
    <property type="entry name" value="Kinase-like_dom_sf"/>
</dbReference>
<organism evidence="2 3">
    <name type="scientific">Linum tenue</name>
    <dbReference type="NCBI Taxonomy" id="586396"/>
    <lineage>
        <taxon>Eukaryota</taxon>
        <taxon>Viridiplantae</taxon>
        <taxon>Streptophyta</taxon>
        <taxon>Embryophyta</taxon>
        <taxon>Tracheophyta</taxon>
        <taxon>Spermatophyta</taxon>
        <taxon>Magnoliopsida</taxon>
        <taxon>eudicotyledons</taxon>
        <taxon>Gunneridae</taxon>
        <taxon>Pentapetalae</taxon>
        <taxon>rosids</taxon>
        <taxon>fabids</taxon>
        <taxon>Malpighiales</taxon>
        <taxon>Linaceae</taxon>
        <taxon>Linum</taxon>
    </lineage>
</organism>
<evidence type="ECO:0000313" key="3">
    <source>
        <dbReference type="Proteomes" id="UP001154282"/>
    </source>
</evidence>
<sequence length="513" mass="57917">MLPLPPPPPTPDLKKHIHNRISNSLIPWQRSFDFWLRTARIYAGYKVFQVRVSFVKDVHLQEAMWERQHQLAADNIYSLCSDLGGFFLKVAYSFQSSLLLFSNVSSSIPATPSFITTPGLGLDDVFDRFDPQPLGSASIAQVHRARLKGHNTDVVVKVQHPGVEKLMMTDIRNLQAFAYYMQKTDIKFDLYSITKEMEKQIGYEFDFTREADAMHRIRCFLYANNKKSPVLVPRVLKDIVTRRVLVMEYIDGVPILNLGEEIAKRGINPGGKIAAAAKQKILNSLTLAYGQMIFKSGFFHADPHPGNILICKGSEARFLVALLDYGQVKDLPANLRFGYAELVLAMADNDPIGATKSFKDLGIKTLSKCDKNEDQEMLKLAQTMFDTGLPPGVTTLQPFSEGSSLEKFSVEGFPEELFSILRTVHLLRGLSVGLGLNYSCAKQWRPIAEETLHRAGRLKDFYLLLNCIEIFLNCGDSRYRPESSSSKTRILQEIIPQEMMNLGVEKDREHGIF</sequence>
<evidence type="ECO:0000313" key="2">
    <source>
        <dbReference type="EMBL" id="CAI0446311.1"/>
    </source>
</evidence>
<dbReference type="InterPro" id="IPR004147">
    <property type="entry name" value="ABC1_dom"/>
</dbReference>
<evidence type="ECO:0000259" key="1">
    <source>
        <dbReference type="Pfam" id="PF03109"/>
    </source>
</evidence>
<name>A0AAV0MJK1_9ROSI</name>
<accession>A0AAV0MJK1</accession>